<protein>
    <submittedName>
        <fullName evidence="1">Uncharacterized protein</fullName>
    </submittedName>
</protein>
<evidence type="ECO:0000313" key="2">
    <source>
        <dbReference type="Proteomes" id="UP001149090"/>
    </source>
</evidence>
<dbReference type="OrthoDB" id="274765at2759"/>
<evidence type="ECO:0000313" key="1">
    <source>
        <dbReference type="EMBL" id="KAJ5074295.1"/>
    </source>
</evidence>
<organism evidence="1 2">
    <name type="scientific">Anaeramoeba ignava</name>
    <name type="common">Anaerobic marine amoeba</name>
    <dbReference type="NCBI Taxonomy" id="1746090"/>
    <lineage>
        <taxon>Eukaryota</taxon>
        <taxon>Metamonada</taxon>
        <taxon>Anaeramoebidae</taxon>
        <taxon>Anaeramoeba</taxon>
    </lineage>
</organism>
<dbReference type="PANTHER" id="PTHR21037:SF2">
    <property type="entry name" value="SIMILAR TO NOVEL PROTEIN"/>
    <property type="match status" value="1"/>
</dbReference>
<proteinExistence type="predicted"/>
<dbReference type="Proteomes" id="UP001149090">
    <property type="component" value="Unassembled WGS sequence"/>
</dbReference>
<dbReference type="AlphaFoldDB" id="A0A9Q0LM51"/>
<reference evidence="1" key="1">
    <citation type="submission" date="2022-10" db="EMBL/GenBank/DDBJ databases">
        <title>Novel sulphate-reducing endosymbionts in the free-living metamonad Anaeramoeba.</title>
        <authorList>
            <person name="Jerlstrom-Hultqvist J."/>
            <person name="Cepicka I."/>
            <person name="Gallot-Lavallee L."/>
            <person name="Salas-Leiva D."/>
            <person name="Curtis B.A."/>
            <person name="Zahonova K."/>
            <person name="Pipaliya S."/>
            <person name="Dacks J."/>
            <person name="Roger A.J."/>
        </authorList>
    </citation>
    <scope>NUCLEOTIDE SEQUENCE</scope>
    <source>
        <strain evidence="1">BMAN</strain>
    </source>
</reference>
<keyword evidence="2" id="KW-1185">Reference proteome</keyword>
<name>A0A9Q0LM51_ANAIG</name>
<dbReference type="PANTHER" id="PTHR21037">
    <property type="entry name" value="39S RIBOSOMAL PROTEIN L14, MITOCHONDRIAL"/>
    <property type="match status" value="1"/>
</dbReference>
<sequence length="103" mass="12211">MEFAIFLSFPLIVKIFDNYFSWEANDPDRNRRLTNDEIEIIEKKGPNELQKIINERHDKAQLKGEKMYVDPKTGLFVMTRDALLERGTCCGNKCRHCPYNKWN</sequence>
<dbReference type="InterPro" id="IPR040807">
    <property type="entry name" value="DUF5522"/>
</dbReference>
<accession>A0A9Q0LM51</accession>
<comment type="caution">
    <text evidence="1">The sequence shown here is derived from an EMBL/GenBank/DDBJ whole genome shotgun (WGS) entry which is preliminary data.</text>
</comment>
<dbReference type="Pfam" id="PF17653">
    <property type="entry name" value="DUF5522"/>
    <property type="match status" value="1"/>
</dbReference>
<dbReference type="EMBL" id="JAPDFW010000070">
    <property type="protein sequence ID" value="KAJ5074295.1"/>
    <property type="molecule type" value="Genomic_DNA"/>
</dbReference>
<gene>
    <name evidence="1" type="ORF">M0811_00924</name>
</gene>